<dbReference type="Proteomes" id="UP000295344">
    <property type="component" value="Unassembled WGS sequence"/>
</dbReference>
<protein>
    <submittedName>
        <fullName evidence="5">Carbohydrate ABC transporter substrate-binding protein (CUT1 family)</fullName>
    </submittedName>
</protein>
<comment type="similarity">
    <text evidence="1">Belongs to the bacterial solute-binding protein 1 family.</text>
</comment>
<dbReference type="OrthoDB" id="7918484at2"/>
<dbReference type="GO" id="GO:0015768">
    <property type="term" value="P:maltose transport"/>
    <property type="evidence" value="ECO:0007669"/>
    <property type="project" value="TreeGrafter"/>
</dbReference>
<dbReference type="Pfam" id="PF01547">
    <property type="entry name" value="SBP_bac_1"/>
    <property type="match status" value="1"/>
</dbReference>
<dbReference type="GO" id="GO:1901982">
    <property type="term" value="F:maltose binding"/>
    <property type="evidence" value="ECO:0007669"/>
    <property type="project" value="TreeGrafter"/>
</dbReference>
<evidence type="ECO:0000256" key="4">
    <source>
        <dbReference type="SAM" id="SignalP"/>
    </source>
</evidence>
<dbReference type="PANTHER" id="PTHR30061:SF50">
    <property type="entry name" value="MALTOSE_MALTODEXTRIN-BINDING PERIPLASMIC PROTEIN"/>
    <property type="match status" value="1"/>
</dbReference>
<feature type="signal peptide" evidence="4">
    <location>
        <begin position="1"/>
        <end position="30"/>
    </location>
</feature>
<dbReference type="InterPro" id="IPR006311">
    <property type="entry name" value="TAT_signal"/>
</dbReference>
<dbReference type="AlphaFoldDB" id="A0A4V3EAN0"/>
<accession>A0A4V3EAN0</accession>
<keyword evidence="6" id="KW-1185">Reference proteome</keyword>
<dbReference type="CDD" id="cd13585">
    <property type="entry name" value="PBP2_TMBP_like"/>
    <property type="match status" value="1"/>
</dbReference>
<dbReference type="PANTHER" id="PTHR30061">
    <property type="entry name" value="MALTOSE-BINDING PERIPLASMIC PROTEIN"/>
    <property type="match status" value="1"/>
</dbReference>
<evidence type="ECO:0000313" key="6">
    <source>
        <dbReference type="Proteomes" id="UP000295344"/>
    </source>
</evidence>
<sequence length="437" mass="46113">MSIRTTPVARRTVLGGAVLAASAGLLSACAFNSGGSTPQASSGKKVTLTFQSLAFQATTIAAVKKIVTSWNASHPDIQIDLRQGSWDNVHDQLVTQFQGGTAPDIIHDEAADITGFAEQGYLADLKPYLSSSVQQAVPAGIWKAVTVNGKIVAAPTLLQTYVVFANKKAFADAGVSMPTGDSMTWDRFRSIAKQLTKNGKYGVGWGLSQPAATVLSTSLNYGGTWFTGTGKDAQIQIGANELKVPETIQAMARTDRSIAPTSITQSGSDALPGFFGGKYAMYVGGNYVAQQITQSGPKGFEWDVLPPLAGSAGTAQAADPQTMSVSATSKAQQQAAQFIDYFMSATNQAALAQGDWLIPASEPAQQEVLKETGGKDGWEQTIASGKGLTAAPFQTATNYPQWKDQYATPLLQKYFAGSITTDQLKSQLTAGWQSVNK</sequence>
<evidence type="ECO:0000313" key="5">
    <source>
        <dbReference type="EMBL" id="TDS77234.1"/>
    </source>
</evidence>
<evidence type="ECO:0000256" key="3">
    <source>
        <dbReference type="ARBA" id="ARBA00022729"/>
    </source>
</evidence>
<evidence type="ECO:0000256" key="2">
    <source>
        <dbReference type="ARBA" id="ARBA00022448"/>
    </source>
</evidence>
<gene>
    <name evidence="5" type="ORF">CLV52_2175</name>
</gene>
<dbReference type="SUPFAM" id="SSF53850">
    <property type="entry name" value="Periplasmic binding protein-like II"/>
    <property type="match status" value="1"/>
</dbReference>
<dbReference type="InterPro" id="IPR006059">
    <property type="entry name" value="SBP"/>
</dbReference>
<comment type="caution">
    <text evidence="5">The sequence shown here is derived from an EMBL/GenBank/DDBJ whole genome shotgun (WGS) entry which is preliminary data.</text>
</comment>
<organism evidence="5 6">
    <name type="scientific">Amnibacterium kyonggiense</name>
    <dbReference type="NCBI Taxonomy" id="595671"/>
    <lineage>
        <taxon>Bacteria</taxon>
        <taxon>Bacillati</taxon>
        <taxon>Actinomycetota</taxon>
        <taxon>Actinomycetes</taxon>
        <taxon>Micrococcales</taxon>
        <taxon>Microbacteriaceae</taxon>
        <taxon>Amnibacterium</taxon>
    </lineage>
</organism>
<dbReference type="Gene3D" id="3.40.190.10">
    <property type="entry name" value="Periplasmic binding protein-like II"/>
    <property type="match status" value="1"/>
</dbReference>
<dbReference type="PROSITE" id="PS51257">
    <property type="entry name" value="PROKAR_LIPOPROTEIN"/>
    <property type="match status" value="1"/>
</dbReference>
<proteinExistence type="inferred from homology"/>
<dbReference type="PROSITE" id="PS51318">
    <property type="entry name" value="TAT"/>
    <property type="match status" value="1"/>
</dbReference>
<reference evidence="5 6" key="1">
    <citation type="submission" date="2019-03" db="EMBL/GenBank/DDBJ databases">
        <title>Genomic Encyclopedia of Archaeal and Bacterial Type Strains, Phase II (KMG-II): from individual species to whole genera.</title>
        <authorList>
            <person name="Goeker M."/>
        </authorList>
    </citation>
    <scope>NUCLEOTIDE SEQUENCE [LARGE SCALE GENOMIC DNA]</scope>
    <source>
        <strain evidence="5 6">DSM 24782</strain>
    </source>
</reference>
<evidence type="ECO:0000256" key="1">
    <source>
        <dbReference type="ARBA" id="ARBA00008520"/>
    </source>
</evidence>
<dbReference type="RefSeq" id="WP_133766328.1">
    <property type="nucleotide sequence ID" value="NZ_BAAARP010000002.1"/>
</dbReference>
<dbReference type="EMBL" id="SOAM01000002">
    <property type="protein sequence ID" value="TDS77234.1"/>
    <property type="molecule type" value="Genomic_DNA"/>
</dbReference>
<dbReference type="GO" id="GO:0055052">
    <property type="term" value="C:ATP-binding cassette (ABC) transporter complex, substrate-binding subunit-containing"/>
    <property type="evidence" value="ECO:0007669"/>
    <property type="project" value="TreeGrafter"/>
</dbReference>
<feature type="chain" id="PRO_5020784388" evidence="4">
    <location>
        <begin position="31"/>
        <end position="437"/>
    </location>
</feature>
<keyword evidence="3 4" id="KW-0732">Signal</keyword>
<dbReference type="GO" id="GO:0042956">
    <property type="term" value="P:maltodextrin transmembrane transport"/>
    <property type="evidence" value="ECO:0007669"/>
    <property type="project" value="TreeGrafter"/>
</dbReference>
<keyword evidence="2" id="KW-0813">Transport</keyword>
<name>A0A4V3EAN0_9MICO</name>